<accession>A0ABQ2P227</accession>
<protein>
    <submittedName>
        <fullName evidence="1">Uncharacterized protein</fullName>
    </submittedName>
</protein>
<dbReference type="RefSeq" id="WP_188737790.1">
    <property type="nucleotide sequence ID" value="NZ_BMLW01000018.1"/>
</dbReference>
<proteinExistence type="predicted"/>
<name>A0ABQ2P227_9BACI</name>
<organism evidence="1 2">
    <name type="scientific">Oceanobacillus neutriphilus</name>
    <dbReference type="NCBI Taxonomy" id="531815"/>
    <lineage>
        <taxon>Bacteria</taxon>
        <taxon>Bacillati</taxon>
        <taxon>Bacillota</taxon>
        <taxon>Bacilli</taxon>
        <taxon>Bacillales</taxon>
        <taxon>Bacillaceae</taxon>
        <taxon>Oceanobacillus</taxon>
    </lineage>
</organism>
<evidence type="ECO:0000313" key="2">
    <source>
        <dbReference type="Proteomes" id="UP000641206"/>
    </source>
</evidence>
<reference evidence="2" key="1">
    <citation type="journal article" date="2019" name="Int. J. Syst. Evol. Microbiol.">
        <title>The Global Catalogue of Microorganisms (GCM) 10K type strain sequencing project: providing services to taxonomists for standard genome sequencing and annotation.</title>
        <authorList>
            <consortium name="The Broad Institute Genomics Platform"/>
            <consortium name="The Broad Institute Genome Sequencing Center for Infectious Disease"/>
            <person name="Wu L."/>
            <person name="Ma J."/>
        </authorList>
    </citation>
    <scope>NUCLEOTIDE SEQUENCE [LARGE SCALE GENOMIC DNA]</scope>
    <source>
        <strain evidence="2">CGMCC 1.7693</strain>
    </source>
</reference>
<gene>
    <name evidence="1" type="ORF">GCM10011346_47290</name>
</gene>
<dbReference type="Proteomes" id="UP000641206">
    <property type="component" value="Unassembled WGS sequence"/>
</dbReference>
<sequence length="117" mass="13097">MKCKECGKSIDKPIVEKARCGLATYFECKDCLQDKYINDEGVRVNMYIGADKGDLYISSNNNEDVKGPVVETQLDRIEKKMDRILELGNKNMSISSAKVVEPMRIGVAVGNLSFSRE</sequence>
<evidence type="ECO:0000313" key="1">
    <source>
        <dbReference type="EMBL" id="GGP16213.1"/>
    </source>
</evidence>
<keyword evidence="2" id="KW-1185">Reference proteome</keyword>
<dbReference type="EMBL" id="BMLW01000018">
    <property type="protein sequence ID" value="GGP16213.1"/>
    <property type="molecule type" value="Genomic_DNA"/>
</dbReference>
<comment type="caution">
    <text evidence="1">The sequence shown here is derived from an EMBL/GenBank/DDBJ whole genome shotgun (WGS) entry which is preliminary data.</text>
</comment>